<evidence type="ECO:0000256" key="1">
    <source>
        <dbReference type="SAM" id="MobiDB-lite"/>
    </source>
</evidence>
<evidence type="ECO:0000313" key="3">
    <source>
        <dbReference type="Proteomes" id="UP000183954"/>
    </source>
</evidence>
<accession>A0A1M5RTE0</accession>
<dbReference type="STRING" id="1121420.SAMN02746098_00651"/>
<dbReference type="EMBL" id="FQXJ01000003">
    <property type="protein sequence ID" value="SHH29421.1"/>
    <property type="molecule type" value="Genomic_DNA"/>
</dbReference>
<feature type="region of interest" description="Disordered" evidence="1">
    <location>
        <begin position="19"/>
        <end position="52"/>
    </location>
</feature>
<name>A0A1M5RTE0_9FIRM</name>
<reference evidence="3" key="1">
    <citation type="submission" date="2016-11" db="EMBL/GenBank/DDBJ databases">
        <authorList>
            <person name="Varghese N."/>
            <person name="Submissions S."/>
        </authorList>
    </citation>
    <scope>NUCLEOTIDE SEQUENCE [LARGE SCALE GENOMIC DNA]</scope>
    <source>
        <strain evidence="3">DSM 15449</strain>
    </source>
</reference>
<sequence length="95" mass="10456">MSSTWILIYKRERLKRVANQTSRKAGSGDELETRTFPTGTEPRSPATILGSGDTRPSLAIGWRIAGNSSERTALSGNLVYVAYEANVVNQNPPRY</sequence>
<organism evidence="2 3">
    <name type="scientific">Desulfosporosinus lacus DSM 15449</name>
    <dbReference type="NCBI Taxonomy" id="1121420"/>
    <lineage>
        <taxon>Bacteria</taxon>
        <taxon>Bacillati</taxon>
        <taxon>Bacillota</taxon>
        <taxon>Clostridia</taxon>
        <taxon>Eubacteriales</taxon>
        <taxon>Desulfitobacteriaceae</taxon>
        <taxon>Desulfosporosinus</taxon>
    </lineage>
</organism>
<keyword evidence="3" id="KW-1185">Reference proteome</keyword>
<gene>
    <name evidence="2" type="ORF">SAMN02746098_00651</name>
</gene>
<dbReference type="AlphaFoldDB" id="A0A1M5RTE0"/>
<proteinExistence type="predicted"/>
<dbReference type="Proteomes" id="UP000183954">
    <property type="component" value="Unassembled WGS sequence"/>
</dbReference>
<evidence type="ECO:0000313" key="2">
    <source>
        <dbReference type="EMBL" id="SHH29421.1"/>
    </source>
</evidence>
<protein>
    <submittedName>
        <fullName evidence="2">Uncharacterized protein</fullName>
    </submittedName>
</protein>